<protein>
    <submittedName>
        <fullName evidence="2">Uncharacterized protein</fullName>
    </submittedName>
</protein>
<feature type="region of interest" description="Disordered" evidence="1">
    <location>
        <begin position="1"/>
        <end position="28"/>
    </location>
</feature>
<dbReference type="Proteomes" id="UP000252706">
    <property type="component" value="Unassembled WGS sequence"/>
</dbReference>
<feature type="compositionally biased region" description="Basic and acidic residues" evidence="1">
    <location>
        <begin position="18"/>
        <end position="28"/>
    </location>
</feature>
<dbReference type="EMBL" id="QOCE01000003">
    <property type="protein sequence ID" value="RBW62173.1"/>
    <property type="molecule type" value="Genomic_DNA"/>
</dbReference>
<accession>A0A366XF13</accession>
<gene>
    <name evidence="2" type="ORF">DS909_00770</name>
</gene>
<evidence type="ECO:0000256" key="1">
    <source>
        <dbReference type="SAM" id="MobiDB-lite"/>
    </source>
</evidence>
<evidence type="ECO:0000313" key="3">
    <source>
        <dbReference type="Proteomes" id="UP000252706"/>
    </source>
</evidence>
<evidence type="ECO:0000313" key="2">
    <source>
        <dbReference type="EMBL" id="RBW62173.1"/>
    </source>
</evidence>
<organism evidence="2 3">
    <name type="scientific">Phaeobacter gallaeciensis</name>
    <dbReference type="NCBI Taxonomy" id="60890"/>
    <lineage>
        <taxon>Bacteria</taxon>
        <taxon>Pseudomonadati</taxon>
        <taxon>Pseudomonadota</taxon>
        <taxon>Alphaproteobacteria</taxon>
        <taxon>Rhodobacterales</taxon>
        <taxon>Roseobacteraceae</taxon>
        <taxon>Phaeobacter</taxon>
    </lineage>
</organism>
<sequence length="90" mass="10547">MKHAPLSTAPPTTQAPHGIEHNSEQPAEKFKPFGLRAKWLHFANQRELRRLAKLHGRIKRRQCSLDDLVAERQKIMNRSIRRMRRDSGKN</sequence>
<dbReference type="AlphaFoldDB" id="A0A366XF13"/>
<comment type="caution">
    <text evidence="2">The sequence shown here is derived from an EMBL/GenBank/DDBJ whole genome shotgun (WGS) entry which is preliminary data.</text>
</comment>
<name>A0A366XF13_9RHOB</name>
<reference evidence="2 3" key="1">
    <citation type="submission" date="2018-07" db="EMBL/GenBank/DDBJ databases">
        <title>Modular assembly of carbohydrate-degrading microbial communities in the ocean.</title>
        <authorList>
            <person name="Enke T.N."/>
            <person name="Datta M.S."/>
            <person name="Schwartzman J.A."/>
            <person name="Cermak N."/>
            <person name="Schmitz D.A."/>
            <person name="Barrere J."/>
            <person name="Cordero O.X."/>
        </authorList>
    </citation>
    <scope>NUCLEOTIDE SEQUENCE [LARGE SCALE GENOMIC DNA]</scope>
    <source>
        <strain evidence="2 3">C3M10</strain>
    </source>
</reference>
<proteinExistence type="predicted"/>